<proteinExistence type="predicted"/>
<evidence type="ECO:0000313" key="1">
    <source>
        <dbReference type="EMBL" id="KHD07833.1"/>
    </source>
</evidence>
<dbReference type="AlphaFoldDB" id="A0A0A6PAV2"/>
<evidence type="ECO:0000313" key="2">
    <source>
        <dbReference type="Proteomes" id="UP000030428"/>
    </source>
</evidence>
<comment type="caution">
    <text evidence="1">The sequence shown here is derived from an EMBL/GenBank/DDBJ whole genome shotgun (WGS) entry which is preliminary data.</text>
</comment>
<keyword evidence="2" id="KW-1185">Reference proteome</keyword>
<reference evidence="1 2" key="1">
    <citation type="journal article" date="2016" name="Front. Microbiol.">
        <title>Single-Cell (Meta-)Genomics of a Dimorphic Candidatus Thiomargarita nelsonii Reveals Genomic Plasticity.</title>
        <authorList>
            <person name="Flood B.E."/>
            <person name="Fliss P."/>
            <person name="Jones D.S."/>
            <person name="Dick G.J."/>
            <person name="Jain S."/>
            <person name="Kaster A.K."/>
            <person name="Winkel M."/>
            <person name="Mussmann M."/>
            <person name="Bailey J."/>
        </authorList>
    </citation>
    <scope>NUCLEOTIDE SEQUENCE [LARGE SCALE GENOMIC DNA]</scope>
    <source>
        <strain evidence="1">Hydrate Ridge</strain>
    </source>
</reference>
<sequence length="272" mass="31470">MSKKINWHRAFGLTLTDFFKDSNFEVGLEKEMSVKLQYLDVLIIKKSDGKPVDKLKLPDGFEHLVKYNILTYKSMHQALDHWAIEEVIGHYVSYRKMVSPSKQELLPASDFQVYAVSTRYPKNLLGSKKKLNPEIEEIQAGVYKVLSKLICPVIILVLSEMLKDDKNALWQLFSGKADGFEFGNVHYQWHDPSSQALLNQLYKLYSKEGVVMSYTWDDYFRDYPPEEFLRKLPPEAILKGISDDVILKIPDEKRLKGISPEVIKKYLSSLSQ</sequence>
<name>A0A0A6PAV2_9GAMM</name>
<accession>A0A0A6PAV2</accession>
<dbReference type="EMBL" id="JSZA02000251">
    <property type="protein sequence ID" value="KHD07833.1"/>
    <property type="molecule type" value="Genomic_DNA"/>
</dbReference>
<organism evidence="1 2">
    <name type="scientific">Candidatus Thiomargarita nelsonii</name>
    <dbReference type="NCBI Taxonomy" id="1003181"/>
    <lineage>
        <taxon>Bacteria</taxon>
        <taxon>Pseudomonadati</taxon>
        <taxon>Pseudomonadota</taxon>
        <taxon>Gammaproteobacteria</taxon>
        <taxon>Thiotrichales</taxon>
        <taxon>Thiotrichaceae</taxon>
        <taxon>Thiomargarita</taxon>
    </lineage>
</organism>
<protein>
    <submittedName>
        <fullName evidence="1">Uncharacterized protein</fullName>
    </submittedName>
</protein>
<dbReference type="Proteomes" id="UP000030428">
    <property type="component" value="Unassembled WGS sequence"/>
</dbReference>
<gene>
    <name evidence="1" type="ORF">PN36_31450</name>
</gene>